<proteinExistence type="predicted"/>
<dbReference type="InterPro" id="IPR029016">
    <property type="entry name" value="GAF-like_dom_sf"/>
</dbReference>
<dbReference type="Pfam" id="PF01614">
    <property type="entry name" value="IclR_C"/>
    <property type="match status" value="1"/>
</dbReference>
<dbReference type="PROSITE" id="PS51078">
    <property type="entry name" value="ICLR_ED"/>
    <property type="match status" value="1"/>
</dbReference>
<dbReference type="OrthoDB" id="7274111at2"/>
<accession>A0A3S0XIX6</accession>
<evidence type="ECO:0000313" key="9">
    <source>
        <dbReference type="Proteomes" id="UP000281118"/>
    </source>
</evidence>
<dbReference type="PANTHER" id="PTHR30136">
    <property type="entry name" value="HELIX-TURN-HELIX TRANSCRIPTIONAL REGULATOR, ICLR FAMILY"/>
    <property type="match status" value="1"/>
</dbReference>
<keyword evidence="2 7" id="KW-0238">DNA-binding</keyword>
<reference evidence="8 9" key="1">
    <citation type="submission" date="2018-12" db="EMBL/GenBank/DDBJ databases">
        <title>The genome sequences of Variovorax guangxiensis DSM 27352.</title>
        <authorList>
            <person name="Gao J."/>
            <person name="Sun J."/>
        </authorList>
    </citation>
    <scope>NUCLEOTIDE SEQUENCE [LARGE SCALE GENOMIC DNA]</scope>
    <source>
        <strain evidence="8 9">DSM 27352</strain>
    </source>
</reference>
<dbReference type="RefSeq" id="WP_126024515.1">
    <property type="nucleotide sequence ID" value="NZ_JACIFZ010000001.1"/>
</dbReference>
<dbReference type="Gene3D" id="1.10.10.10">
    <property type="entry name" value="Winged helix-like DNA-binding domain superfamily/Winged helix DNA-binding domain"/>
    <property type="match status" value="1"/>
</dbReference>
<dbReference type="SUPFAM" id="SSF46785">
    <property type="entry name" value="Winged helix' DNA-binding domain"/>
    <property type="match status" value="1"/>
</dbReference>
<dbReference type="PANTHER" id="PTHR30136:SF35">
    <property type="entry name" value="HTH-TYPE TRANSCRIPTIONAL REGULATOR RV1719"/>
    <property type="match status" value="1"/>
</dbReference>
<dbReference type="Proteomes" id="UP000281118">
    <property type="component" value="Unassembled WGS sequence"/>
</dbReference>
<dbReference type="InterPro" id="IPR050707">
    <property type="entry name" value="HTH_MetabolicPath_Reg"/>
</dbReference>
<dbReference type="Proteomes" id="UP000524450">
    <property type="component" value="Unassembled WGS sequence"/>
</dbReference>
<feature type="compositionally biased region" description="Low complexity" evidence="4">
    <location>
        <begin position="256"/>
        <end position="286"/>
    </location>
</feature>
<evidence type="ECO:0000259" key="5">
    <source>
        <dbReference type="PROSITE" id="PS51077"/>
    </source>
</evidence>
<dbReference type="EMBL" id="JACIFZ010000001">
    <property type="protein sequence ID" value="MBB4220365.1"/>
    <property type="molecule type" value="Genomic_DNA"/>
</dbReference>
<evidence type="ECO:0000256" key="3">
    <source>
        <dbReference type="ARBA" id="ARBA00023163"/>
    </source>
</evidence>
<dbReference type="EMBL" id="RXFT01000013">
    <property type="protein sequence ID" value="RUR70391.1"/>
    <property type="molecule type" value="Genomic_DNA"/>
</dbReference>
<feature type="domain" description="IclR-ED" evidence="6">
    <location>
        <begin position="68"/>
        <end position="257"/>
    </location>
</feature>
<evidence type="ECO:0000259" key="6">
    <source>
        <dbReference type="PROSITE" id="PS51078"/>
    </source>
</evidence>
<dbReference type="InterPro" id="IPR014757">
    <property type="entry name" value="Tscrpt_reg_IclR_C"/>
</dbReference>
<dbReference type="AlphaFoldDB" id="A0A3S0XIX6"/>
<dbReference type="GO" id="GO:0003677">
    <property type="term" value="F:DNA binding"/>
    <property type="evidence" value="ECO:0007669"/>
    <property type="project" value="UniProtKB-KW"/>
</dbReference>
<dbReference type="SUPFAM" id="SSF55781">
    <property type="entry name" value="GAF domain-like"/>
    <property type="match status" value="1"/>
</dbReference>
<evidence type="ECO:0000313" key="8">
    <source>
        <dbReference type="EMBL" id="RUR70391.1"/>
    </source>
</evidence>
<evidence type="ECO:0000256" key="1">
    <source>
        <dbReference type="ARBA" id="ARBA00023015"/>
    </source>
</evidence>
<protein>
    <submittedName>
        <fullName evidence="7 8">IclR family transcriptional regulator</fullName>
    </submittedName>
</protein>
<evidence type="ECO:0000313" key="10">
    <source>
        <dbReference type="Proteomes" id="UP000524450"/>
    </source>
</evidence>
<feature type="domain" description="HTH iclR-type" evidence="5">
    <location>
        <begin position="5"/>
        <end position="67"/>
    </location>
</feature>
<dbReference type="InterPro" id="IPR036388">
    <property type="entry name" value="WH-like_DNA-bd_sf"/>
</dbReference>
<evidence type="ECO:0000313" key="7">
    <source>
        <dbReference type="EMBL" id="MBB4220365.1"/>
    </source>
</evidence>
<evidence type="ECO:0000256" key="4">
    <source>
        <dbReference type="SAM" id="MobiDB-lite"/>
    </source>
</evidence>
<sequence length="286" mass="30727">MPTIVPAAARTMTLLEVFAREKRELSNSDLARLMDLPESSCSDLLHTLHELGYLLRTARSRRFYPTARLLTVAKEISASDPLYAVGAEACELLRDRTGETGLCGRLENGVVKVIALSEGRHALRYMQHVGDKLALHVSALGKAILAVGTPEEAARQLRLKPLRVLASGTLTDLSELEAQVERAREQGWIWVENEGSEGLTAVAVAGQIGGETLALSVAGLTHRMRDQRERCLEALQEVKAIVFRKQAAEGATREQPATAAASSSTASSPASSSSRRGAKASPPAEP</sequence>
<keyword evidence="1" id="KW-0805">Transcription regulation</keyword>
<dbReference type="PROSITE" id="PS51077">
    <property type="entry name" value="HTH_ICLR"/>
    <property type="match status" value="1"/>
</dbReference>
<dbReference type="SMART" id="SM00346">
    <property type="entry name" value="HTH_ICLR"/>
    <property type="match status" value="1"/>
</dbReference>
<name>A0A3S0XIX6_9BURK</name>
<reference evidence="7 10" key="2">
    <citation type="submission" date="2020-08" db="EMBL/GenBank/DDBJ databases">
        <title>Genomic Encyclopedia of Type Strains, Phase IV (KMG-V): Genome sequencing to study the core and pangenomes of soil and plant-associated prokaryotes.</title>
        <authorList>
            <person name="Whitman W."/>
        </authorList>
    </citation>
    <scope>NUCLEOTIDE SEQUENCE [LARGE SCALE GENOMIC DNA]</scope>
    <source>
        <strain evidence="7 10">34/80</strain>
    </source>
</reference>
<dbReference type="GO" id="GO:0045892">
    <property type="term" value="P:negative regulation of DNA-templated transcription"/>
    <property type="evidence" value="ECO:0007669"/>
    <property type="project" value="TreeGrafter"/>
</dbReference>
<feature type="region of interest" description="Disordered" evidence="4">
    <location>
        <begin position="247"/>
        <end position="286"/>
    </location>
</feature>
<dbReference type="InterPro" id="IPR036390">
    <property type="entry name" value="WH_DNA-bd_sf"/>
</dbReference>
<dbReference type="InterPro" id="IPR005471">
    <property type="entry name" value="Tscrpt_reg_IclR_N"/>
</dbReference>
<dbReference type="Gene3D" id="3.30.450.40">
    <property type="match status" value="1"/>
</dbReference>
<keyword evidence="3" id="KW-0804">Transcription</keyword>
<dbReference type="Pfam" id="PF09339">
    <property type="entry name" value="HTH_IclR"/>
    <property type="match status" value="1"/>
</dbReference>
<dbReference type="GO" id="GO:0003700">
    <property type="term" value="F:DNA-binding transcription factor activity"/>
    <property type="evidence" value="ECO:0007669"/>
    <property type="project" value="TreeGrafter"/>
</dbReference>
<organism evidence="8 9">
    <name type="scientific">Variovorax guangxiensis</name>
    <dbReference type="NCBI Taxonomy" id="1775474"/>
    <lineage>
        <taxon>Bacteria</taxon>
        <taxon>Pseudomonadati</taxon>
        <taxon>Pseudomonadota</taxon>
        <taxon>Betaproteobacteria</taxon>
        <taxon>Burkholderiales</taxon>
        <taxon>Comamonadaceae</taxon>
        <taxon>Variovorax</taxon>
    </lineage>
</organism>
<comment type="caution">
    <text evidence="8">The sequence shown here is derived from an EMBL/GenBank/DDBJ whole genome shotgun (WGS) entry which is preliminary data.</text>
</comment>
<evidence type="ECO:0000256" key="2">
    <source>
        <dbReference type="ARBA" id="ARBA00023125"/>
    </source>
</evidence>
<gene>
    <name evidence="8" type="ORF">EJP67_25375</name>
    <name evidence="7" type="ORF">GGD71_001112</name>
</gene>